<evidence type="ECO:0000256" key="1">
    <source>
        <dbReference type="ARBA" id="ARBA00004141"/>
    </source>
</evidence>
<dbReference type="EMBL" id="JAWMWG010000005">
    <property type="protein sequence ID" value="MEJ6348953.1"/>
    <property type="molecule type" value="Genomic_DNA"/>
</dbReference>
<dbReference type="InterPro" id="IPR007829">
    <property type="entry name" value="TM2"/>
</dbReference>
<evidence type="ECO:0000256" key="3">
    <source>
        <dbReference type="ARBA" id="ARBA00022989"/>
    </source>
</evidence>
<proteinExistence type="predicted"/>
<organism evidence="7 8">
    <name type="scientific">Holzapfeliella saturejae</name>
    <dbReference type="NCBI Taxonomy" id="3082953"/>
    <lineage>
        <taxon>Bacteria</taxon>
        <taxon>Bacillati</taxon>
        <taxon>Bacillota</taxon>
        <taxon>Bacilli</taxon>
        <taxon>Lactobacillales</taxon>
        <taxon>Lactobacillaceae</taxon>
        <taxon>Holzapfeliella</taxon>
    </lineage>
</organism>
<dbReference type="Proteomes" id="UP001377804">
    <property type="component" value="Unassembled WGS sequence"/>
</dbReference>
<sequence length="99" mass="11221">MRNHLSIEEQLLVNSEVEKRSKNIIVAYILCWLTGVIGGHRYYLGKTGTAIMMTGLCIVTFGVVSAIWAFIDLFLIPGIVNDNKREIEQQVTQEILARR</sequence>
<protein>
    <submittedName>
        <fullName evidence="7">TM2 domain-containing protein</fullName>
    </submittedName>
</protein>
<gene>
    <name evidence="7" type="ORF">R4Y45_06940</name>
</gene>
<dbReference type="Pfam" id="PF05154">
    <property type="entry name" value="TM2"/>
    <property type="match status" value="1"/>
</dbReference>
<evidence type="ECO:0000256" key="5">
    <source>
        <dbReference type="SAM" id="Phobius"/>
    </source>
</evidence>
<comment type="caution">
    <text evidence="7">The sequence shown here is derived from an EMBL/GenBank/DDBJ whole genome shotgun (WGS) entry which is preliminary data.</text>
</comment>
<keyword evidence="4 5" id="KW-0472">Membrane</keyword>
<evidence type="ECO:0000313" key="8">
    <source>
        <dbReference type="Proteomes" id="UP001377804"/>
    </source>
</evidence>
<keyword evidence="2 5" id="KW-0812">Transmembrane</keyword>
<evidence type="ECO:0000313" key="7">
    <source>
        <dbReference type="EMBL" id="MEJ6348953.1"/>
    </source>
</evidence>
<evidence type="ECO:0000256" key="2">
    <source>
        <dbReference type="ARBA" id="ARBA00022692"/>
    </source>
</evidence>
<keyword evidence="3 5" id="KW-1133">Transmembrane helix</keyword>
<comment type="subcellular location">
    <subcellularLocation>
        <location evidence="1">Membrane</location>
        <topology evidence="1">Multi-pass membrane protein</topology>
    </subcellularLocation>
</comment>
<name>A0ABU8SHV9_9LACO</name>
<feature type="transmembrane region" description="Helical" evidence="5">
    <location>
        <begin position="50"/>
        <end position="75"/>
    </location>
</feature>
<reference evidence="7 8" key="1">
    <citation type="submission" date="2023-10" db="EMBL/GenBank/DDBJ databases">
        <title>Holzapfeliella saturejae sp. nov. isolated from Satureja montana flowers.</title>
        <authorList>
            <person name="Alcantara C."/>
            <person name="Zuniga M."/>
            <person name="Landete J.M."/>
            <person name="Monedero V."/>
        </authorList>
    </citation>
    <scope>NUCLEOTIDE SEQUENCE [LARGE SCALE GENOMIC DNA]</scope>
    <source>
        <strain evidence="7 8">He02</strain>
    </source>
</reference>
<evidence type="ECO:0000259" key="6">
    <source>
        <dbReference type="Pfam" id="PF05154"/>
    </source>
</evidence>
<accession>A0ABU8SHV9</accession>
<dbReference type="RefSeq" id="WP_339970457.1">
    <property type="nucleotide sequence ID" value="NZ_JAWMWG010000005.1"/>
</dbReference>
<evidence type="ECO:0000256" key="4">
    <source>
        <dbReference type="ARBA" id="ARBA00023136"/>
    </source>
</evidence>
<keyword evidence="8" id="KW-1185">Reference proteome</keyword>
<feature type="domain" description="TM2" evidence="6">
    <location>
        <begin position="21"/>
        <end position="74"/>
    </location>
</feature>
<feature type="transmembrane region" description="Helical" evidence="5">
    <location>
        <begin position="25"/>
        <end position="44"/>
    </location>
</feature>